<evidence type="ECO:0000256" key="4">
    <source>
        <dbReference type="ARBA" id="ARBA00022837"/>
    </source>
</evidence>
<proteinExistence type="inferred from homology"/>
<dbReference type="InterPro" id="IPR017850">
    <property type="entry name" value="Alkaline_phosphatase_core_sf"/>
</dbReference>
<evidence type="ECO:0000256" key="3">
    <source>
        <dbReference type="ARBA" id="ARBA00022801"/>
    </source>
</evidence>
<dbReference type="Gene3D" id="3.40.720.10">
    <property type="entry name" value="Alkaline Phosphatase, subunit A"/>
    <property type="match status" value="1"/>
</dbReference>
<dbReference type="Pfam" id="PF00884">
    <property type="entry name" value="Sulfatase"/>
    <property type="match status" value="1"/>
</dbReference>
<dbReference type="PROSITE" id="PS00523">
    <property type="entry name" value="SULFATASE_1"/>
    <property type="match status" value="1"/>
</dbReference>
<feature type="region of interest" description="Disordered" evidence="5">
    <location>
        <begin position="45"/>
        <end position="64"/>
    </location>
</feature>
<keyword evidence="4" id="KW-0106">Calcium</keyword>
<evidence type="ECO:0000256" key="2">
    <source>
        <dbReference type="ARBA" id="ARBA00022723"/>
    </source>
</evidence>
<keyword evidence="8" id="KW-1185">Reference proteome</keyword>
<protein>
    <submittedName>
        <fullName evidence="7">Arylsulfatase AtsD</fullName>
    </submittedName>
</protein>
<dbReference type="EMBL" id="BAAAMY010000001">
    <property type="protein sequence ID" value="GAA1904186.1"/>
    <property type="molecule type" value="Genomic_DNA"/>
</dbReference>
<dbReference type="InterPro" id="IPR000917">
    <property type="entry name" value="Sulfatase_N"/>
</dbReference>
<dbReference type="InterPro" id="IPR024607">
    <property type="entry name" value="Sulfatase_CS"/>
</dbReference>
<comment type="similarity">
    <text evidence="1">Belongs to the sulfatase family.</text>
</comment>
<evidence type="ECO:0000256" key="5">
    <source>
        <dbReference type="SAM" id="MobiDB-lite"/>
    </source>
</evidence>
<organism evidence="7 8">
    <name type="scientific">Nocardioides lentus</name>
    <dbReference type="NCBI Taxonomy" id="338077"/>
    <lineage>
        <taxon>Bacteria</taxon>
        <taxon>Bacillati</taxon>
        <taxon>Actinomycetota</taxon>
        <taxon>Actinomycetes</taxon>
        <taxon>Propionibacteriales</taxon>
        <taxon>Nocardioidaceae</taxon>
        <taxon>Nocardioides</taxon>
    </lineage>
</organism>
<sequence length="806" mass="88606">MTDETPVDGSRPSYPSWPNPGRRNLPIGIRTATDDASARAAAHLSGFPGAKGTHHEPIQPVRPPAGAPNVVLVLVDDMGFGASSPYGGPCEMPTAERLADGGLRYSRFHVTALCSPTRQALMTGRNHHSVGMGVTSEMSTLEPGYTGFRPSSAATMAQILSGNGYATAAFGKWHQTPPVEVTRSGPFHRWPTGEGFGSFYGFMGAEMNHWYPQLYSGTTPVEPDRLPEDGYHLTEDLVDHTIDWIRDHRAITPDQPFFTYLALGATHAPFHVAKEWRDKYAGRFDEGWDDMRTEILARQKELGLVPRDTVLAPWADGLPHWWEMNEMEREVAARFMETYAGFAEHADTQVGRVVEELERLGVLDETIFVYMLGDNGASGEGGPEGTLREHLVGHGIADDTAAMHAELEAFGDPTTYGIYPAGWACAMNTPYPWTKQVASHLGGTRDGLIVHWPQGIAARGEVRHQWHHVIDVLPTILEVTGLPHPTTVNGVTQQVIEGVSMAYTFDDAEAADRRVTQYFEMVGNRGIYHAGWMAVTRHGTPWLMVDGGDRPFEEDVWELYHTDVDWSQAFDVAAEGPDQLRALRDIFLIEASRHQVFPLDDRVTERENPAIAGRLDLHHGRTSIELGPRTGRLTEEAAPNVKNRSHVITVRLDAASGSDAGVLVAQGGRFGGWSLYVVDGRLSYAYNCYGRELTTVRAEQPLAPGAHEVAMRFAYAGGPPGDAADVCLEVDGVEVAQGRVPQTTAYYFAFDETTNVGVDRGSPVTDDYAPVHNRFTGTIHGVRFDLDTQVELGDQVQRRLTALQHD</sequence>
<dbReference type="PANTHER" id="PTHR42693">
    <property type="entry name" value="ARYLSULFATASE FAMILY MEMBER"/>
    <property type="match status" value="1"/>
</dbReference>
<feature type="domain" description="Sulfatase N-terminal" evidence="6">
    <location>
        <begin position="68"/>
        <end position="481"/>
    </location>
</feature>
<evidence type="ECO:0000259" key="6">
    <source>
        <dbReference type="Pfam" id="PF00884"/>
    </source>
</evidence>
<dbReference type="Gene3D" id="3.30.1120.10">
    <property type="match status" value="1"/>
</dbReference>
<dbReference type="Gene3D" id="2.60.120.200">
    <property type="match status" value="1"/>
</dbReference>
<comment type="caution">
    <text evidence="7">The sequence shown here is derived from an EMBL/GenBank/DDBJ whole genome shotgun (WGS) entry which is preliminary data.</text>
</comment>
<dbReference type="PANTHER" id="PTHR42693:SF43">
    <property type="entry name" value="BLL2667 PROTEIN"/>
    <property type="match status" value="1"/>
</dbReference>
<dbReference type="CDD" id="cd16025">
    <property type="entry name" value="PAS_like"/>
    <property type="match status" value="1"/>
</dbReference>
<reference evidence="8" key="1">
    <citation type="journal article" date="2019" name="Int. J. Syst. Evol. Microbiol.">
        <title>The Global Catalogue of Microorganisms (GCM) 10K type strain sequencing project: providing services to taxonomists for standard genome sequencing and annotation.</title>
        <authorList>
            <consortium name="The Broad Institute Genomics Platform"/>
            <consortium name="The Broad Institute Genome Sequencing Center for Infectious Disease"/>
            <person name="Wu L."/>
            <person name="Ma J."/>
        </authorList>
    </citation>
    <scope>NUCLEOTIDE SEQUENCE [LARGE SCALE GENOMIC DNA]</scope>
    <source>
        <strain evidence="8">JCM 14046</strain>
    </source>
</reference>
<evidence type="ECO:0000256" key="1">
    <source>
        <dbReference type="ARBA" id="ARBA00008779"/>
    </source>
</evidence>
<dbReference type="Proteomes" id="UP001501612">
    <property type="component" value="Unassembled WGS sequence"/>
</dbReference>
<dbReference type="SUPFAM" id="SSF53649">
    <property type="entry name" value="Alkaline phosphatase-like"/>
    <property type="match status" value="1"/>
</dbReference>
<dbReference type="InterPro" id="IPR050738">
    <property type="entry name" value="Sulfatase"/>
</dbReference>
<accession>A0ABP5A6E0</accession>
<gene>
    <name evidence="7" type="primary">atsD</name>
    <name evidence="7" type="ORF">GCM10009737_01130</name>
</gene>
<evidence type="ECO:0000313" key="8">
    <source>
        <dbReference type="Proteomes" id="UP001501612"/>
    </source>
</evidence>
<dbReference type="SUPFAM" id="SSF49899">
    <property type="entry name" value="Concanavalin A-like lectins/glucanases"/>
    <property type="match status" value="1"/>
</dbReference>
<name>A0ABP5A6E0_9ACTN</name>
<keyword evidence="3" id="KW-0378">Hydrolase</keyword>
<evidence type="ECO:0000313" key="7">
    <source>
        <dbReference type="EMBL" id="GAA1904186.1"/>
    </source>
</evidence>
<feature type="region of interest" description="Disordered" evidence="5">
    <location>
        <begin position="1"/>
        <end position="28"/>
    </location>
</feature>
<dbReference type="RefSeq" id="WP_344002188.1">
    <property type="nucleotide sequence ID" value="NZ_BAAAMY010000001.1"/>
</dbReference>
<keyword evidence="2" id="KW-0479">Metal-binding</keyword>
<dbReference type="InterPro" id="IPR013320">
    <property type="entry name" value="ConA-like_dom_sf"/>
</dbReference>